<keyword evidence="10 20" id="KW-1133">Transmembrane helix</keyword>
<evidence type="ECO:0000256" key="8">
    <source>
        <dbReference type="ARBA" id="ARBA00022827"/>
    </source>
</evidence>
<keyword evidence="12 19" id="KW-0503">Monooxygenase</keyword>
<reference evidence="22" key="1">
    <citation type="journal article" date="2022" name="bioRxiv">
        <title>Sequencing and chromosome-scale assembly of the giantPleurodeles waltlgenome.</title>
        <authorList>
            <person name="Brown T."/>
            <person name="Elewa A."/>
            <person name="Iarovenko S."/>
            <person name="Subramanian E."/>
            <person name="Araus A.J."/>
            <person name="Petzold A."/>
            <person name="Susuki M."/>
            <person name="Suzuki K.-i.T."/>
            <person name="Hayashi T."/>
            <person name="Toyoda A."/>
            <person name="Oliveira C."/>
            <person name="Osipova E."/>
            <person name="Leigh N.D."/>
            <person name="Simon A."/>
            <person name="Yun M.H."/>
        </authorList>
    </citation>
    <scope>NUCLEOTIDE SEQUENCE</scope>
    <source>
        <strain evidence="22">20211129_DDA</strain>
        <tissue evidence="22">Liver</tissue>
    </source>
</reference>
<dbReference type="GO" id="GO:0005789">
    <property type="term" value="C:endoplasmic reticulum membrane"/>
    <property type="evidence" value="ECO:0007669"/>
    <property type="project" value="UniProtKB-SubCell"/>
</dbReference>
<comment type="catalytic activity">
    <reaction evidence="15">
        <text>hypotaurine + NADH + O2 + H(+) = taurine + NAD(+) + H2O</text>
        <dbReference type="Rhea" id="RHEA:74111"/>
        <dbReference type="ChEBI" id="CHEBI:15377"/>
        <dbReference type="ChEBI" id="CHEBI:15378"/>
        <dbReference type="ChEBI" id="CHEBI:15379"/>
        <dbReference type="ChEBI" id="CHEBI:57540"/>
        <dbReference type="ChEBI" id="CHEBI:57853"/>
        <dbReference type="ChEBI" id="CHEBI:57945"/>
        <dbReference type="ChEBI" id="CHEBI:507393"/>
        <dbReference type="EC" id="1.14.13.8"/>
    </reaction>
    <physiologicalReaction direction="left-to-right" evidence="15">
        <dbReference type="Rhea" id="RHEA:74112"/>
    </physiologicalReaction>
</comment>
<evidence type="ECO:0000256" key="18">
    <source>
        <dbReference type="ARBA" id="ARBA00049443"/>
    </source>
</evidence>
<dbReference type="InterPro" id="IPR002253">
    <property type="entry name" value="Flavin_mOase_1"/>
</dbReference>
<dbReference type="SUPFAM" id="SSF51905">
    <property type="entry name" value="FAD/NAD(P)-binding domain"/>
    <property type="match status" value="2"/>
</dbReference>
<evidence type="ECO:0000256" key="20">
    <source>
        <dbReference type="SAM" id="Phobius"/>
    </source>
</evidence>
<proteinExistence type="inferred from homology"/>
<dbReference type="Pfam" id="PF17919">
    <property type="entry name" value="RT_RNaseH_2"/>
    <property type="match status" value="1"/>
</dbReference>
<dbReference type="InterPro" id="IPR043502">
    <property type="entry name" value="DNA/RNA_pol_sf"/>
</dbReference>
<evidence type="ECO:0000256" key="3">
    <source>
        <dbReference type="ARBA" id="ARBA00009183"/>
    </source>
</evidence>
<keyword evidence="9" id="KW-0521">NADP</keyword>
<keyword evidence="11 19" id="KW-0560">Oxidoreductase</keyword>
<sequence>MSEKVREFCSSCVTCQASGKTGGKPKAPLIPLPVVGTPFERVGIDIVGPLDPPTASGNRYIVVVLVPKANPQGGKKELRFCVDYRGLNAVTRTDAHPIPRADELIDRLGAAKFLSTFDLTSGYWQIALSPRAKERSAFSTPEGHFQFKVMPFGMKNAPATFQRLVNRVLSGLESFSAAYLDDIAVFSSTWRDHLVHLKEVLQALLQAGLTIKASKCQIGQSSVVYLGHLVGGGHVQPLQPKIQTILDWEAPKTQTQVRAFLGLTGYYRRFVQNFGTIVAPLTELTSKKQPKKVIWTPECQKAFDTLKQAMCSAPVLLAPDYSKEFVVQTDASEEGIGAVLAQVNEEGHDHPVAFISRRLLPREKKWSAIEREAFAVVWSLKKLRPYLFGTHFRETMVKSVAVIGAGCSGLVAIKSCLEEGLEPTCFELSNDIGGLWRYTEDVEEGRASIYQSVVTNTSKEMSCYSDFPMPAHFPNFLHNSKFLEYYRLYAEHFGLMKYIKFKTRVCSVRKRPDFTATGQWYVITQKDGKEETTIFDAVLVCSGRFTKPSFPVKSFTGLEKFKGKYLHSREYKHPDEFQGKSVLVVGIGNSGVDIATELSRVAAKVFISTKRGGWIVSRLIDHGFPWDTWIHTRFKTLLRLSLPVSLVNWLITRRLNEWFDHEAYGLHRDSSLWKDPLASDDIPGCILRGSVVVKPAAIEFGETTVTFEDGTQEDFDIIIFATGFSISFPFLEESVFTISDSTVSLYKNVFPPKLENPTLAFIGLIRPIASILVASEMQTRWATRVFKGLNKLPPLEECMEDIAKKSKVLIQRYGTLQGNAFQIEFIEYVDEIASEICVKPSVFRMLLSDPRLALEVFFGACTSPQYRLTGPGKWDGARNAILTKWDRILKPMKMRVTENKVNGLPLLNMLGLFSLLVLVAAILFLK</sequence>
<comment type="catalytic activity">
    <reaction evidence="16">
        <text>hypotaurine + NADPH + O2 + H(+) = taurine + NADP(+) + H2O</text>
        <dbReference type="Rhea" id="RHEA:69819"/>
        <dbReference type="ChEBI" id="CHEBI:15377"/>
        <dbReference type="ChEBI" id="CHEBI:15378"/>
        <dbReference type="ChEBI" id="CHEBI:15379"/>
        <dbReference type="ChEBI" id="CHEBI:57783"/>
        <dbReference type="ChEBI" id="CHEBI:57853"/>
        <dbReference type="ChEBI" id="CHEBI:58349"/>
        <dbReference type="ChEBI" id="CHEBI:507393"/>
        <dbReference type="EC" id="1.14.13.8"/>
    </reaction>
    <physiologicalReaction direction="left-to-right" evidence="16">
        <dbReference type="Rhea" id="RHEA:69820"/>
    </physiologicalReaction>
</comment>
<keyword evidence="5 19" id="KW-0285">Flavoprotein</keyword>
<dbReference type="EMBL" id="JANPWB010000007">
    <property type="protein sequence ID" value="KAJ1172137.1"/>
    <property type="molecule type" value="Genomic_DNA"/>
</dbReference>
<dbReference type="InterPro" id="IPR041577">
    <property type="entry name" value="RT_RNaseH_2"/>
</dbReference>
<dbReference type="GO" id="GO:0004499">
    <property type="term" value="F:N,N-dimethylaniline monooxygenase activity"/>
    <property type="evidence" value="ECO:0007669"/>
    <property type="project" value="InterPro"/>
</dbReference>
<evidence type="ECO:0000256" key="11">
    <source>
        <dbReference type="ARBA" id="ARBA00023002"/>
    </source>
</evidence>
<evidence type="ECO:0000256" key="12">
    <source>
        <dbReference type="ARBA" id="ARBA00023033"/>
    </source>
</evidence>
<gene>
    <name evidence="22" type="ORF">NDU88_003987</name>
</gene>
<comment type="catalytic activity">
    <reaction evidence="17">
        <text>trimethylamine + NADPH + O2 = trimethylamine N-oxide + NADP(+) + H2O</text>
        <dbReference type="Rhea" id="RHEA:31979"/>
        <dbReference type="ChEBI" id="CHEBI:15377"/>
        <dbReference type="ChEBI" id="CHEBI:15379"/>
        <dbReference type="ChEBI" id="CHEBI:15724"/>
        <dbReference type="ChEBI" id="CHEBI:57783"/>
        <dbReference type="ChEBI" id="CHEBI:58349"/>
        <dbReference type="ChEBI" id="CHEBI:58389"/>
        <dbReference type="EC" id="1.14.13.148"/>
    </reaction>
    <physiologicalReaction direction="left-to-right" evidence="17">
        <dbReference type="Rhea" id="RHEA:31980"/>
    </physiologicalReaction>
</comment>
<dbReference type="Gene3D" id="3.50.50.60">
    <property type="entry name" value="FAD/NAD(P)-binding domain"/>
    <property type="match status" value="4"/>
</dbReference>
<dbReference type="Pfam" id="PF00743">
    <property type="entry name" value="FMO-like"/>
    <property type="match status" value="1"/>
</dbReference>
<comment type="similarity">
    <text evidence="4">Belongs to the beta type-B retroviral polymerase family. HERV class-II K(HML-2) pol subfamily.</text>
</comment>
<dbReference type="InterPro" id="IPR020946">
    <property type="entry name" value="Flavin_mOase-like"/>
</dbReference>
<dbReference type="Proteomes" id="UP001066276">
    <property type="component" value="Chromosome 4_1"/>
</dbReference>
<evidence type="ECO:0000259" key="21">
    <source>
        <dbReference type="PROSITE" id="PS50878"/>
    </source>
</evidence>
<evidence type="ECO:0000313" key="23">
    <source>
        <dbReference type="Proteomes" id="UP001066276"/>
    </source>
</evidence>
<keyword evidence="8 19" id="KW-0274">FAD</keyword>
<protein>
    <recommendedName>
        <fullName evidence="19">Flavin-containing monooxygenase</fullName>
        <ecNumber evidence="19">1.-.-.-</ecNumber>
    </recommendedName>
</protein>
<dbReference type="Pfam" id="PF00078">
    <property type="entry name" value="RVT_1"/>
    <property type="match status" value="1"/>
</dbReference>
<dbReference type="AlphaFoldDB" id="A0AAV7T6V3"/>
<evidence type="ECO:0000256" key="17">
    <source>
        <dbReference type="ARBA" id="ARBA00048088"/>
    </source>
</evidence>
<dbReference type="InterPro" id="IPR000477">
    <property type="entry name" value="RT_dom"/>
</dbReference>
<evidence type="ECO:0000256" key="19">
    <source>
        <dbReference type="RuleBase" id="RU361177"/>
    </source>
</evidence>
<evidence type="ECO:0000256" key="7">
    <source>
        <dbReference type="ARBA" id="ARBA00022824"/>
    </source>
</evidence>
<name>A0AAV7T6V3_PLEWA</name>
<keyword evidence="23" id="KW-1185">Reference proteome</keyword>
<evidence type="ECO:0000313" key="22">
    <source>
        <dbReference type="EMBL" id="KAJ1172137.1"/>
    </source>
</evidence>
<dbReference type="PRINTS" id="PR00370">
    <property type="entry name" value="FMOXYGENASE"/>
</dbReference>
<keyword evidence="7" id="KW-0256">Endoplasmic reticulum</keyword>
<evidence type="ECO:0000256" key="6">
    <source>
        <dbReference type="ARBA" id="ARBA00022692"/>
    </source>
</evidence>
<dbReference type="Gene3D" id="3.30.70.270">
    <property type="match status" value="2"/>
</dbReference>
<dbReference type="InterPro" id="IPR043128">
    <property type="entry name" value="Rev_trsase/Diguanyl_cyclase"/>
</dbReference>
<dbReference type="Gene3D" id="3.10.10.10">
    <property type="entry name" value="HIV Type 1 Reverse Transcriptase, subunit A, domain 1"/>
    <property type="match status" value="1"/>
</dbReference>
<dbReference type="PRINTS" id="PR01121">
    <property type="entry name" value="FMOXYGENASE1"/>
</dbReference>
<feature type="transmembrane region" description="Helical" evidence="20">
    <location>
        <begin position="903"/>
        <end position="925"/>
    </location>
</feature>
<evidence type="ECO:0000256" key="9">
    <source>
        <dbReference type="ARBA" id="ARBA00022857"/>
    </source>
</evidence>
<comment type="caution">
    <text evidence="22">The sequence shown here is derived from an EMBL/GenBank/DDBJ whole genome shotgun (WGS) entry which is preliminary data.</text>
</comment>
<dbReference type="CDD" id="cd09274">
    <property type="entry name" value="RNase_HI_RT_Ty3"/>
    <property type="match status" value="1"/>
</dbReference>
<dbReference type="PROSITE" id="PS50878">
    <property type="entry name" value="RT_POL"/>
    <property type="match status" value="1"/>
</dbReference>
<dbReference type="FunFam" id="3.30.70.270:FF:000020">
    <property type="entry name" value="Transposon Tf2-6 polyprotein-like Protein"/>
    <property type="match status" value="1"/>
</dbReference>
<accession>A0AAV7T6V3</accession>
<evidence type="ECO:0000256" key="10">
    <source>
        <dbReference type="ARBA" id="ARBA00022989"/>
    </source>
</evidence>
<evidence type="ECO:0000256" key="5">
    <source>
        <dbReference type="ARBA" id="ARBA00022630"/>
    </source>
</evidence>
<dbReference type="FunFam" id="3.10.20.370:FF:000001">
    <property type="entry name" value="Retrovirus-related Pol polyprotein from transposon 17.6-like protein"/>
    <property type="match status" value="1"/>
</dbReference>
<evidence type="ECO:0000256" key="15">
    <source>
        <dbReference type="ARBA" id="ARBA00047338"/>
    </source>
</evidence>
<comment type="cofactor">
    <cofactor evidence="1 19">
        <name>FAD</name>
        <dbReference type="ChEBI" id="CHEBI:57692"/>
    </cofactor>
</comment>
<dbReference type="EC" id="1.-.-.-" evidence="19"/>
<dbReference type="PANTHER" id="PTHR23023">
    <property type="entry name" value="DIMETHYLANILINE MONOOXYGENASE"/>
    <property type="match status" value="1"/>
</dbReference>
<feature type="domain" description="Reverse transcriptase" evidence="21">
    <location>
        <begin position="47"/>
        <end position="230"/>
    </location>
</feature>
<evidence type="ECO:0000256" key="14">
    <source>
        <dbReference type="ARBA" id="ARBA00045957"/>
    </source>
</evidence>
<evidence type="ECO:0000256" key="2">
    <source>
        <dbReference type="ARBA" id="ARBA00004389"/>
    </source>
</evidence>
<dbReference type="InterPro" id="IPR050346">
    <property type="entry name" value="FMO-like"/>
</dbReference>
<dbReference type="GO" id="GO:0034899">
    <property type="term" value="F:trimethylamine monooxygenase activity"/>
    <property type="evidence" value="ECO:0007669"/>
    <property type="project" value="UniProtKB-EC"/>
</dbReference>
<evidence type="ECO:0000256" key="13">
    <source>
        <dbReference type="ARBA" id="ARBA00023136"/>
    </source>
</evidence>
<evidence type="ECO:0000256" key="16">
    <source>
        <dbReference type="ARBA" id="ARBA00048041"/>
    </source>
</evidence>
<keyword evidence="13 20" id="KW-0472">Membrane</keyword>
<evidence type="ECO:0000256" key="1">
    <source>
        <dbReference type="ARBA" id="ARBA00001974"/>
    </source>
</evidence>
<comment type="subcellular location">
    <subcellularLocation>
        <location evidence="2">Endoplasmic reticulum membrane</location>
        <topology evidence="2">Single-pass membrane protein</topology>
    </subcellularLocation>
</comment>
<dbReference type="SUPFAM" id="SSF56672">
    <property type="entry name" value="DNA/RNA polymerases"/>
    <property type="match status" value="1"/>
</dbReference>
<keyword evidence="6 20" id="KW-0812">Transmembrane</keyword>
<dbReference type="GO" id="GO:0050661">
    <property type="term" value="F:NADP binding"/>
    <property type="evidence" value="ECO:0007669"/>
    <property type="project" value="InterPro"/>
</dbReference>
<dbReference type="FunFam" id="3.50.50.60:FF:000159">
    <property type="entry name" value="Dimethylaniline monooxygenase [N-oxide-forming]"/>
    <property type="match status" value="1"/>
</dbReference>
<dbReference type="InterPro" id="IPR036188">
    <property type="entry name" value="FAD/NAD-bd_sf"/>
</dbReference>
<evidence type="ECO:0000256" key="4">
    <source>
        <dbReference type="ARBA" id="ARBA00010879"/>
    </source>
</evidence>
<dbReference type="GO" id="GO:0050660">
    <property type="term" value="F:flavin adenine dinucleotide binding"/>
    <property type="evidence" value="ECO:0007669"/>
    <property type="project" value="InterPro"/>
</dbReference>
<organism evidence="22 23">
    <name type="scientific">Pleurodeles waltl</name>
    <name type="common">Iberian ribbed newt</name>
    <dbReference type="NCBI Taxonomy" id="8319"/>
    <lineage>
        <taxon>Eukaryota</taxon>
        <taxon>Metazoa</taxon>
        <taxon>Chordata</taxon>
        <taxon>Craniata</taxon>
        <taxon>Vertebrata</taxon>
        <taxon>Euteleostomi</taxon>
        <taxon>Amphibia</taxon>
        <taxon>Batrachia</taxon>
        <taxon>Caudata</taxon>
        <taxon>Salamandroidea</taxon>
        <taxon>Salamandridae</taxon>
        <taxon>Pleurodelinae</taxon>
        <taxon>Pleurodeles</taxon>
    </lineage>
</organism>
<dbReference type="CDD" id="cd01647">
    <property type="entry name" value="RT_LTR"/>
    <property type="match status" value="1"/>
</dbReference>
<dbReference type="InterPro" id="IPR000960">
    <property type="entry name" value="Flavin_mOase"/>
</dbReference>
<comment type="similarity">
    <text evidence="3 19">Belongs to the FMO family.</text>
</comment>
<comment type="function">
    <text evidence="14">Broad spectrum monooxygenase that catalyzes the oxygenation of a wide variety of nitrogen- and sulfur-containing compounds including xenobiotics. Catalyzes the S-oxygenation of hypotaurine to produce taurine, an organic osmolyte involved in cell volume regulation as well as a variety of cytoprotective and developmental processes. In vitro, catalyzes the N-oxygenation of trimethylamine (TMA) to produce trimethylamine N-oxide (TMAO) and could therefore participate to the detoxification of this compound that is generated by the action of gut microbiota from dietary precursors such as choline, choline containing compounds, betaine or L-carnitine.</text>
</comment>
<comment type="catalytic activity">
    <reaction evidence="18">
        <text>N,N-dimethylaniline + NADPH + O2 + H(+) = N,N-dimethylaniline N-oxide + NADP(+) + H2O</text>
        <dbReference type="Rhea" id="RHEA:24468"/>
        <dbReference type="ChEBI" id="CHEBI:15377"/>
        <dbReference type="ChEBI" id="CHEBI:15378"/>
        <dbReference type="ChEBI" id="CHEBI:15379"/>
        <dbReference type="ChEBI" id="CHEBI:16269"/>
        <dbReference type="ChEBI" id="CHEBI:17735"/>
        <dbReference type="ChEBI" id="CHEBI:57783"/>
        <dbReference type="ChEBI" id="CHEBI:58349"/>
        <dbReference type="EC" id="1.14.13.8"/>
    </reaction>
    <physiologicalReaction direction="left-to-right" evidence="18">
        <dbReference type="Rhea" id="RHEA:24469"/>
    </physiologicalReaction>
</comment>